<keyword evidence="3" id="KW-0472">Membrane</keyword>
<gene>
    <name evidence="5" type="ORF">AUCHE_08_00560</name>
</gene>
<feature type="domain" description="Cell envelope-related transcriptional attenuator" evidence="4">
    <location>
        <begin position="106"/>
        <end position="243"/>
    </location>
</feature>
<evidence type="ECO:0000256" key="1">
    <source>
        <dbReference type="ARBA" id="ARBA00006068"/>
    </source>
</evidence>
<feature type="transmembrane region" description="Helical" evidence="3">
    <location>
        <begin position="32"/>
        <end position="54"/>
    </location>
</feature>
<evidence type="ECO:0000256" key="3">
    <source>
        <dbReference type="SAM" id="Phobius"/>
    </source>
</evidence>
<dbReference type="Proteomes" id="UP000008495">
    <property type="component" value="Unassembled WGS sequence"/>
</dbReference>
<proteinExistence type="inferred from homology"/>
<comment type="similarity">
    <text evidence="1">Belongs to the LytR/CpsA/Psr (LCP) family.</text>
</comment>
<sequence>MPPMPEQTMISPKDPVRTLPPKKKPGRRKLRIVIASLLSVVLVAVLGVVGYAAYLEHVVNSSLTHSPLLPEENAAKPGPTKAPEAGNALNILLLGSDLRPGEGKGRSDVMLLVHIDRARQNITMVHLPRDMQVSIPGHRDDKLNASYAYGGAPLTVTTVQNMLGVRIDHVAQIGFEGFKAMTDAVGGVDVHVAEGSREFPVGQTHLNGERALLFVRQRYELPEGDISRGRRELAFVKGLMMKALAPQTLADPRKLTSFVEAAAKNATVDKGITTDMIRSLAFELRSVRGNNIHFLTAPISGFATRPDGAAINIVDTEAMKRLGHALSVDDMPSYRR</sequence>
<dbReference type="PANTHER" id="PTHR33392">
    <property type="entry name" value="POLYISOPRENYL-TEICHOIC ACID--PEPTIDOGLYCAN TEICHOIC ACID TRANSFERASE TAGU"/>
    <property type="match status" value="1"/>
</dbReference>
<keyword evidence="3" id="KW-0812">Transmembrane</keyword>
<accession>K6VM44</accession>
<dbReference type="InterPro" id="IPR004474">
    <property type="entry name" value="LytR_CpsA_psr"/>
</dbReference>
<comment type="caution">
    <text evidence="5">The sequence shown here is derived from an EMBL/GenBank/DDBJ whole genome shotgun (WGS) entry which is preliminary data.</text>
</comment>
<dbReference type="NCBIfam" id="TIGR00350">
    <property type="entry name" value="lytR_cpsA_psr"/>
    <property type="match status" value="1"/>
</dbReference>
<dbReference type="Gene3D" id="3.40.630.190">
    <property type="entry name" value="LCP protein"/>
    <property type="match status" value="1"/>
</dbReference>
<keyword evidence="3" id="KW-1133">Transmembrane helix</keyword>
<evidence type="ECO:0000256" key="2">
    <source>
        <dbReference type="SAM" id="MobiDB-lite"/>
    </source>
</evidence>
<feature type="region of interest" description="Disordered" evidence="2">
    <location>
        <begin position="1"/>
        <end position="24"/>
    </location>
</feature>
<dbReference type="PANTHER" id="PTHR33392:SF6">
    <property type="entry name" value="POLYISOPRENYL-TEICHOIC ACID--PEPTIDOGLYCAN TEICHOIC ACID TRANSFERASE TAGU"/>
    <property type="match status" value="1"/>
</dbReference>
<protein>
    <submittedName>
        <fullName evidence="5">Putative transcriptional regulator</fullName>
    </submittedName>
</protein>
<dbReference type="eggNOG" id="COG1316">
    <property type="taxonomic scope" value="Bacteria"/>
</dbReference>
<dbReference type="AlphaFoldDB" id="K6VM44"/>
<evidence type="ECO:0000259" key="4">
    <source>
        <dbReference type="Pfam" id="PF03816"/>
    </source>
</evidence>
<evidence type="ECO:0000313" key="6">
    <source>
        <dbReference type="Proteomes" id="UP000008495"/>
    </source>
</evidence>
<name>K6VM44_9MICO</name>
<evidence type="ECO:0000313" key="5">
    <source>
        <dbReference type="EMBL" id="GAB77814.1"/>
    </source>
</evidence>
<organism evidence="5 6">
    <name type="scientific">Austwickia chelonae NBRC 105200</name>
    <dbReference type="NCBI Taxonomy" id="1184607"/>
    <lineage>
        <taxon>Bacteria</taxon>
        <taxon>Bacillati</taxon>
        <taxon>Actinomycetota</taxon>
        <taxon>Actinomycetes</taxon>
        <taxon>Micrococcales</taxon>
        <taxon>Dermatophilaceae</taxon>
        <taxon>Austwickia</taxon>
    </lineage>
</organism>
<dbReference type="STRING" id="100225.SAMN05421595_0323"/>
<reference evidence="5 6" key="1">
    <citation type="submission" date="2012-08" db="EMBL/GenBank/DDBJ databases">
        <title>Whole genome shotgun sequence of Austwickia chelonae NBRC 105200.</title>
        <authorList>
            <person name="Yoshida I."/>
            <person name="Hosoyama A."/>
            <person name="Tsuchikane K."/>
            <person name="Katsumata H."/>
            <person name="Ando Y."/>
            <person name="Ohji S."/>
            <person name="Hamada M."/>
            <person name="Tamura T."/>
            <person name="Yamazoe A."/>
            <person name="Yamazaki S."/>
            <person name="Fujita N."/>
        </authorList>
    </citation>
    <scope>NUCLEOTIDE SEQUENCE [LARGE SCALE GENOMIC DNA]</scope>
    <source>
        <strain evidence="5 6">NBRC 105200</strain>
    </source>
</reference>
<keyword evidence="6" id="KW-1185">Reference proteome</keyword>
<dbReference type="EMBL" id="BAGZ01000008">
    <property type="protein sequence ID" value="GAB77814.1"/>
    <property type="molecule type" value="Genomic_DNA"/>
</dbReference>
<dbReference type="Pfam" id="PF03816">
    <property type="entry name" value="LytR_cpsA_psr"/>
    <property type="match status" value="1"/>
</dbReference>
<dbReference type="InterPro" id="IPR050922">
    <property type="entry name" value="LytR/CpsA/Psr_CW_biosynth"/>
</dbReference>